<feature type="domain" description="N-acetyltransferase" evidence="1">
    <location>
        <begin position="14"/>
        <end position="171"/>
    </location>
</feature>
<proteinExistence type="predicted"/>
<gene>
    <name evidence="2" type="ORF">ETAA1_15040</name>
</gene>
<evidence type="ECO:0000259" key="1">
    <source>
        <dbReference type="PROSITE" id="PS51186"/>
    </source>
</evidence>
<dbReference type="GO" id="GO:1990189">
    <property type="term" value="F:protein N-terminal-serine acetyltransferase activity"/>
    <property type="evidence" value="ECO:0007669"/>
    <property type="project" value="TreeGrafter"/>
</dbReference>
<dbReference type="AlphaFoldDB" id="A0A517XQ01"/>
<dbReference type="GO" id="GO:0008999">
    <property type="term" value="F:protein-N-terminal-alanine acetyltransferase activity"/>
    <property type="evidence" value="ECO:0007669"/>
    <property type="project" value="TreeGrafter"/>
</dbReference>
<sequence length="178" mass="18853">MIVSDRLTLVPATVALARAELADRGEFARQLDAVVPDNWPPESAADALPLFLSWLEAAPDRVGWFGWYALARDAGPPVLVGGGGFLGPPQDGAVQIGYSLLPEFQRRGYATEMVNGLVRWAFGQPGVEVIAAETEWANPASVRVLEKVGFTPAGSAAEPGGARFELRRKTKPGACAPG</sequence>
<keyword evidence="2" id="KW-0808">Transferase</keyword>
<dbReference type="GO" id="GO:0005737">
    <property type="term" value="C:cytoplasm"/>
    <property type="evidence" value="ECO:0007669"/>
    <property type="project" value="TreeGrafter"/>
</dbReference>
<dbReference type="Gene3D" id="3.40.630.30">
    <property type="match status" value="1"/>
</dbReference>
<name>A0A517XQ01_9BACT</name>
<dbReference type="Pfam" id="PF13302">
    <property type="entry name" value="Acetyltransf_3"/>
    <property type="match status" value="1"/>
</dbReference>
<dbReference type="PANTHER" id="PTHR43441:SF6">
    <property type="entry name" value="N-ACETYLTRANSFERASE DOMAIN-CONTAINING PROTEIN"/>
    <property type="match status" value="1"/>
</dbReference>
<dbReference type="RefSeq" id="WP_202920728.1">
    <property type="nucleotide sequence ID" value="NZ_CP036273.1"/>
</dbReference>
<dbReference type="PANTHER" id="PTHR43441">
    <property type="entry name" value="RIBOSOMAL-PROTEIN-SERINE ACETYLTRANSFERASE"/>
    <property type="match status" value="1"/>
</dbReference>
<organism evidence="2 3">
    <name type="scientific">Urbifossiella limnaea</name>
    <dbReference type="NCBI Taxonomy" id="2528023"/>
    <lineage>
        <taxon>Bacteria</taxon>
        <taxon>Pseudomonadati</taxon>
        <taxon>Planctomycetota</taxon>
        <taxon>Planctomycetia</taxon>
        <taxon>Gemmatales</taxon>
        <taxon>Gemmataceae</taxon>
        <taxon>Urbifossiella</taxon>
    </lineage>
</organism>
<dbReference type="KEGG" id="uli:ETAA1_15040"/>
<dbReference type="PROSITE" id="PS51186">
    <property type="entry name" value="GNAT"/>
    <property type="match status" value="1"/>
</dbReference>
<dbReference type="InterPro" id="IPR051908">
    <property type="entry name" value="Ribosomal_N-acetyltransferase"/>
</dbReference>
<dbReference type="InterPro" id="IPR000182">
    <property type="entry name" value="GNAT_dom"/>
</dbReference>
<dbReference type="InterPro" id="IPR016181">
    <property type="entry name" value="Acyl_CoA_acyltransferase"/>
</dbReference>
<protein>
    <submittedName>
        <fullName evidence="2">Acetyltransferase (GNAT) family protein</fullName>
    </submittedName>
</protein>
<reference evidence="2 3" key="1">
    <citation type="submission" date="2019-02" db="EMBL/GenBank/DDBJ databases">
        <title>Deep-cultivation of Planctomycetes and their phenomic and genomic characterization uncovers novel biology.</title>
        <authorList>
            <person name="Wiegand S."/>
            <person name="Jogler M."/>
            <person name="Boedeker C."/>
            <person name="Pinto D."/>
            <person name="Vollmers J."/>
            <person name="Rivas-Marin E."/>
            <person name="Kohn T."/>
            <person name="Peeters S.H."/>
            <person name="Heuer A."/>
            <person name="Rast P."/>
            <person name="Oberbeckmann S."/>
            <person name="Bunk B."/>
            <person name="Jeske O."/>
            <person name="Meyerdierks A."/>
            <person name="Storesund J.E."/>
            <person name="Kallscheuer N."/>
            <person name="Luecker S."/>
            <person name="Lage O.M."/>
            <person name="Pohl T."/>
            <person name="Merkel B.J."/>
            <person name="Hornburger P."/>
            <person name="Mueller R.-W."/>
            <person name="Bruemmer F."/>
            <person name="Labrenz M."/>
            <person name="Spormann A.M."/>
            <person name="Op den Camp H."/>
            <person name="Overmann J."/>
            <person name="Amann R."/>
            <person name="Jetten M.S.M."/>
            <person name="Mascher T."/>
            <person name="Medema M.H."/>
            <person name="Devos D.P."/>
            <person name="Kaster A.-K."/>
            <person name="Ovreas L."/>
            <person name="Rohde M."/>
            <person name="Galperin M.Y."/>
            <person name="Jogler C."/>
        </authorList>
    </citation>
    <scope>NUCLEOTIDE SEQUENCE [LARGE SCALE GENOMIC DNA]</scope>
    <source>
        <strain evidence="2 3">ETA_A1</strain>
    </source>
</reference>
<accession>A0A517XQ01</accession>
<evidence type="ECO:0000313" key="2">
    <source>
        <dbReference type="EMBL" id="QDU19574.1"/>
    </source>
</evidence>
<dbReference type="SUPFAM" id="SSF55729">
    <property type="entry name" value="Acyl-CoA N-acyltransferases (Nat)"/>
    <property type="match status" value="1"/>
</dbReference>
<dbReference type="Proteomes" id="UP000319576">
    <property type="component" value="Chromosome"/>
</dbReference>
<dbReference type="EMBL" id="CP036273">
    <property type="protein sequence ID" value="QDU19574.1"/>
    <property type="molecule type" value="Genomic_DNA"/>
</dbReference>
<evidence type="ECO:0000313" key="3">
    <source>
        <dbReference type="Proteomes" id="UP000319576"/>
    </source>
</evidence>
<keyword evidence="3" id="KW-1185">Reference proteome</keyword>